<protein>
    <submittedName>
        <fullName evidence="2">Uncharacterized protein</fullName>
    </submittedName>
</protein>
<evidence type="ECO:0000313" key="3">
    <source>
        <dbReference type="Proteomes" id="UP000756530"/>
    </source>
</evidence>
<sequence length="45" mass="4677">MLGRLIKFILIVVVLGAIGIAGYALIGDLSPPAVENSQPVILTDD</sequence>
<dbReference type="Proteomes" id="UP000756530">
    <property type="component" value="Unassembled WGS sequence"/>
</dbReference>
<feature type="transmembrane region" description="Helical" evidence="1">
    <location>
        <begin position="5"/>
        <end position="26"/>
    </location>
</feature>
<keyword evidence="1" id="KW-1133">Transmembrane helix</keyword>
<comment type="caution">
    <text evidence="2">The sequence shown here is derived from an EMBL/GenBank/DDBJ whole genome shotgun (WGS) entry which is preliminary data.</text>
</comment>
<reference evidence="2 3" key="1">
    <citation type="submission" date="2021-05" db="EMBL/GenBank/DDBJ databases">
        <title>Culturable bacteria isolated from Daya Bay.</title>
        <authorList>
            <person name="Zheng W."/>
            <person name="Yu S."/>
            <person name="Huang Y."/>
        </authorList>
    </citation>
    <scope>NUCLEOTIDE SEQUENCE [LARGE SCALE GENOMIC DNA]</scope>
    <source>
        <strain evidence="2 3">DP4N28-5</strain>
    </source>
</reference>
<proteinExistence type="predicted"/>
<evidence type="ECO:0000313" key="2">
    <source>
        <dbReference type="EMBL" id="MBV7379509.1"/>
    </source>
</evidence>
<keyword evidence="1" id="KW-0812">Transmembrane</keyword>
<evidence type="ECO:0000256" key="1">
    <source>
        <dbReference type="SAM" id="Phobius"/>
    </source>
</evidence>
<keyword evidence="3" id="KW-1185">Reference proteome</keyword>
<keyword evidence="1" id="KW-0472">Membrane</keyword>
<accession>A0ABS6T2N1</accession>
<gene>
    <name evidence="2" type="ORF">KJP28_11265</name>
</gene>
<name>A0ABS6T2N1_9RHOB</name>
<dbReference type="RefSeq" id="WP_218392631.1">
    <property type="nucleotide sequence ID" value="NZ_JAHUZE010000002.1"/>
</dbReference>
<dbReference type="EMBL" id="JAHUZE010000002">
    <property type="protein sequence ID" value="MBV7379509.1"/>
    <property type="molecule type" value="Genomic_DNA"/>
</dbReference>
<organism evidence="2 3">
    <name type="scientific">Maritimibacter dapengensis</name>
    <dbReference type="NCBI Taxonomy" id="2836868"/>
    <lineage>
        <taxon>Bacteria</taxon>
        <taxon>Pseudomonadati</taxon>
        <taxon>Pseudomonadota</taxon>
        <taxon>Alphaproteobacteria</taxon>
        <taxon>Rhodobacterales</taxon>
        <taxon>Roseobacteraceae</taxon>
        <taxon>Maritimibacter</taxon>
    </lineage>
</organism>